<evidence type="ECO:0000313" key="1">
    <source>
        <dbReference type="EMBL" id="TCK75208.1"/>
    </source>
</evidence>
<gene>
    <name evidence="1" type="ORF">C7378_0188</name>
</gene>
<dbReference type="Gene3D" id="3.40.50.2300">
    <property type="match status" value="1"/>
</dbReference>
<keyword evidence="2" id="KW-1185">Reference proteome</keyword>
<dbReference type="OrthoDB" id="121327at2"/>
<dbReference type="Proteomes" id="UP000295210">
    <property type="component" value="Unassembled WGS sequence"/>
</dbReference>
<dbReference type="RefSeq" id="WP_131990794.1">
    <property type="nucleotide sequence ID" value="NZ_SMGK01000001.1"/>
</dbReference>
<dbReference type="InterPro" id="IPR011006">
    <property type="entry name" value="CheY-like_superfamily"/>
</dbReference>
<dbReference type="EMBL" id="SMGK01000001">
    <property type="protein sequence ID" value="TCK75208.1"/>
    <property type="molecule type" value="Genomic_DNA"/>
</dbReference>
<organism evidence="1 2">
    <name type="scientific">Acidipila rosea</name>
    <dbReference type="NCBI Taxonomy" id="768535"/>
    <lineage>
        <taxon>Bacteria</taxon>
        <taxon>Pseudomonadati</taxon>
        <taxon>Acidobacteriota</taxon>
        <taxon>Terriglobia</taxon>
        <taxon>Terriglobales</taxon>
        <taxon>Acidobacteriaceae</taxon>
        <taxon>Acidipila</taxon>
    </lineage>
</organism>
<proteinExistence type="predicted"/>
<sequence>MILHVCTRELIKDLRDSVLRLHGFEVISTTSLETAAELMQNAPIDLVLIDVEVDGGIARAEELCTTIKQRDPAQRIAFVCNYRVSQESTCPDDIIRADFDPEGLVRGVREALA</sequence>
<accession>A0A4R1L9Z8</accession>
<dbReference type="SUPFAM" id="SSF52172">
    <property type="entry name" value="CheY-like"/>
    <property type="match status" value="1"/>
</dbReference>
<reference evidence="1 2" key="1">
    <citation type="submission" date="2019-03" db="EMBL/GenBank/DDBJ databases">
        <title>Genomic Encyclopedia of Type Strains, Phase IV (KMG-IV): sequencing the most valuable type-strain genomes for metagenomic binning, comparative biology and taxonomic classification.</title>
        <authorList>
            <person name="Goeker M."/>
        </authorList>
    </citation>
    <scope>NUCLEOTIDE SEQUENCE [LARGE SCALE GENOMIC DNA]</scope>
    <source>
        <strain evidence="1 2">DSM 103428</strain>
    </source>
</reference>
<comment type="caution">
    <text evidence="1">The sequence shown here is derived from an EMBL/GenBank/DDBJ whole genome shotgun (WGS) entry which is preliminary data.</text>
</comment>
<dbReference type="AlphaFoldDB" id="A0A4R1L9Z8"/>
<protein>
    <submittedName>
        <fullName evidence="1">Response regulator receiver domain-containing protein</fullName>
    </submittedName>
</protein>
<evidence type="ECO:0000313" key="2">
    <source>
        <dbReference type="Proteomes" id="UP000295210"/>
    </source>
</evidence>
<name>A0A4R1L9Z8_9BACT</name>